<sequence>MDAGWIYTQVGQLYKHNSGRASALERLVVQSGGSLVAQSGVSGEDLCPENKCFNHSTAVRATVLIMQSNQSLVFLPDELIVEILSFLPVNSLVQFKCVCKSWKTLISHPTFVKLHLKQSARNKHIALNSWNDTIVPFPICGLLDNTSITLPNNPNFQLKDKEVKEPLFVVGSFNGLLCLLNYSQNNKFGEVLLYVWNPATRSLSNTIVFFHDRAIKFRNRHYPTHRRFCFRIPQLSTPQSSECILRSWKFAFGYCNSIDTYKIVAFHLKNNEVRVFDLRENSWRDIQCFPATVVPLDHGRTFYHHLFMNCGVCVSGTINCLAIRYEFPLDCDYGSEWPFMTIDQFVIILLDLITETYHQLLPPRGFDNVPPMKEFEVEESWTQFLKISYESLPIDYDAVRGFVLFPLCLSEDGDALILVWDEAEQAIFYNLRANIGEKAKTTKEIQWFGANEYVESLVSTN</sequence>
<dbReference type="EMBL" id="CM001223">
    <property type="protein sequence ID" value="KEH22631.1"/>
    <property type="molecule type" value="Genomic_DNA"/>
</dbReference>
<dbReference type="InterPro" id="IPR001810">
    <property type="entry name" value="F-box_dom"/>
</dbReference>
<feature type="domain" description="F-box" evidence="1">
    <location>
        <begin position="69"/>
        <end position="114"/>
    </location>
</feature>
<dbReference type="AlphaFoldDB" id="A0A072TZJ8"/>
<name>A0A072TZJ8_MEDTR</name>
<dbReference type="InterPro" id="IPR050796">
    <property type="entry name" value="SCF_F-box_component"/>
</dbReference>
<evidence type="ECO:0000313" key="3">
    <source>
        <dbReference type="EnsemblPlants" id="KEH22631"/>
    </source>
</evidence>
<protein>
    <submittedName>
        <fullName evidence="2">F-box and associated interaction domain protein</fullName>
    </submittedName>
</protein>
<reference evidence="2 4" key="2">
    <citation type="journal article" date="2014" name="BMC Genomics">
        <title>An improved genome release (version Mt4.0) for the model legume Medicago truncatula.</title>
        <authorList>
            <person name="Tang H."/>
            <person name="Krishnakumar V."/>
            <person name="Bidwell S."/>
            <person name="Rosen B."/>
            <person name="Chan A."/>
            <person name="Zhou S."/>
            <person name="Gentzbittel L."/>
            <person name="Childs K.L."/>
            <person name="Yandell M."/>
            <person name="Gundlach H."/>
            <person name="Mayer K.F."/>
            <person name="Schwartz D.C."/>
            <person name="Town C.D."/>
        </authorList>
    </citation>
    <scope>GENOME REANNOTATION</scope>
    <source>
        <strain evidence="2">A17</strain>
        <strain evidence="3 4">cv. Jemalong A17</strain>
    </source>
</reference>
<accession>A0A072TZJ8</accession>
<keyword evidence="4" id="KW-1185">Reference proteome</keyword>
<evidence type="ECO:0000313" key="4">
    <source>
        <dbReference type="Proteomes" id="UP000002051"/>
    </source>
</evidence>
<gene>
    <name evidence="2" type="ordered locus">MTR_7g056170</name>
</gene>
<dbReference type="PANTHER" id="PTHR31672">
    <property type="entry name" value="BNACNNG10540D PROTEIN"/>
    <property type="match status" value="1"/>
</dbReference>
<dbReference type="Gene3D" id="1.20.1280.50">
    <property type="match status" value="1"/>
</dbReference>
<proteinExistence type="predicted"/>
<dbReference type="SMART" id="SM00256">
    <property type="entry name" value="FBOX"/>
    <property type="match status" value="1"/>
</dbReference>
<dbReference type="PROSITE" id="PS50181">
    <property type="entry name" value="FBOX"/>
    <property type="match status" value="1"/>
</dbReference>
<dbReference type="SUPFAM" id="SSF81383">
    <property type="entry name" value="F-box domain"/>
    <property type="match status" value="1"/>
</dbReference>
<dbReference type="Proteomes" id="UP000002051">
    <property type="component" value="Unassembled WGS sequence"/>
</dbReference>
<dbReference type="PANTHER" id="PTHR31672:SF13">
    <property type="entry name" value="F-BOX PROTEIN CPR30-LIKE"/>
    <property type="match status" value="1"/>
</dbReference>
<evidence type="ECO:0000313" key="2">
    <source>
        <dbReference type="EMBL" id="KEH22631.1"/>
    </source>
</evidence>
<dbReference type="EnsemblPlants" id="KEH22631">
    <property type="protein sequence ID" value="KEH22631"/>
    <property type="gene ID" value="MTR_7g056170"/>
</dbReference>
<reference evidence="3" key="3">
    <citation type="submission" date="2015-04" db="UniProtKB">
        <authorList>
            <consortium name="EnsemblPlants"/>
        </authorList>
    </citation>
    <scope>IDENTIFICATION</scope>
    <source>
        <strain evidence="3">cv. Jemalong A17</strain>
    </source>
</reference>
<dbReference type="Pfam" id="PF00646">
    <property type="entry name" value="F-box"/>
    <property type="match status" value="1"/>
</dbReference>
<dbReference type="CDD" id="cd22157">
    <property type="entry name" value="F-box_AtFBW1-like"/>
    <property type="match status" value="1"/>
</dbReference>
<dbReference type="InterPro" id="IPR036047">
    <property type="entry name" value="F-box-like_dom_sf"/>
</dbReference>
<evidence type="ECO:0000259" key="1">
    <source>
        <dbReference type="PROSITE" id="PS50181"/>
    </source>
</evidence>
<dbReference type="HOGENOM" id="CLU_027176_0_1_1"/>
<reference evidence="2 4" key="1">
    <citation type="journal article" date="2011" name="Nature">
        <title>The Medicago genome provides insight into the evolution of rhizobial symbioses.</title>
        <authorList>
            <person name="Young N.D."/>
            <person name="Debelle F."/>
            <person name="Oldroyd G.E."/>
            <person name="Geurts R."/>
            <person name="Cannon S.B."/>
            <person name="Udvardi M.K."/>
            <person name="Benedito V.A."/>
            <person name="Mayer K.F."/>
            <person name="Gouzy J."/>
            <person name="Schoof H."/>
            <person name="Van de Peer Y."/>
            <person name="Proost S."/>
            <person name="Cook D.R."/>
            <person name="Meyers B.C."/>
            <person name="Spannagl M."/>
            <person name="Cheung F."/>
            <person name="De Mita S."/>
            <person name="Krishnakumar V."/>
            <person name="Gundlach H."/>
            <person name="Zhou S."/>
            <person name="Mudge J."/>
            <person name="Bharti A.K."/>
            <person name="Murray J.D."/>
            <person name="Naoumkina M.A."/>
            <person name="Rosen B."/>
            <person name="Silverstein K.A."/>
            <person name="Tang H."/>
            <person name="Rombauts S."/>
            <person name="Zhao P.X."/>
            <person name="Zhou P."/>
            <person name="Barbe V."/>
            <person name="Bardou P."/>
            <person name="Bechner M."/>
            <person name="Bellec A."/>
            <person name="Berger A."/>
            <person name="Berges H."/>
            <person name="Bidwell S."/>
            <person name="Bisseling T."/>
            <person name="Choisne N."/>
            <person name="Couloux A."/>
            <person name="Denny R."/>
            <person name="Deshpande S."/>
            <person name="Dai X."/>
            <person name="Doyle J.J."/>
            <person name="Dudez A.M."/>
            <person name="Farmer A.D."/>
            <person name="Fouteau S."/>
            <person name="Franken C."/>
            <person name="Gibelin C."/>
            <person name="Gish J."/>
            <person name="Goldstein S."/>
            <person name="Gonzalez A.J."/>
            <person name="Green P.J."/>
            <person name="Hallab A."/>
            <person name="Hartog M."/>
            <person name="Hua A."/>
            <person name="Humphray S.J."/>
            <person name="Jeong D.H."/>
            <person name="Jing Y."/>
            <person name="Jocker A."/>
            <person name="Kenton S.M."/>
            <person name="Kim D.J."/>
            <person name="Klee K."/>
            <person name="Lai H."/>
            <person name="Lang C."/>
            <person name="Lin S."/>
            <person name="Macmil S.L."/>
            <person name="Magdelenat G."/>
            <person name="Matthews L."/>
            <person name="McCorrison J."/>
            <person name="Monaghan E.L."/>
            <person name="Mun J.H."/>
            <person name="Najar F.Z."/>
            <person name="Nicholson C."/>
            <person name="Noirot C."/>
            <person name="O'Bleness M."/>
            <person name="Paule C.R."/>
            <person name="Poulain J."/>
            <person name="Prion F."/>
            <person name="Qin B."/>
            <person name="Qu C."/>
            <person name="Retzel E.F."/>
            <person name="Riddle C."/>
            <person name="Sallet E."/>
            <person name="Samain S."/>
            <person name="Samson N."/>
            <person name="Sanders I."/>
            <person name="Saurat O."/>
            <person name="Scarpelli C."/>
            <person name="Schiex T."/>
            <person name="Segurens B."/>
            <person name="Severin A.J."/>
            <person name="Sherrier D.J."/>
            <person name="Shi R."/>
            <person name="Sims S."/>
            <person name="Singer S.R."/>
            <person name="Sinharoy S."/>
            <person name="Sterck L."/>
            <person name="Viollet A."/>
            <person name="Wang B.B."/>
            <person name="Wang K."/>
            <person name="Wang M."/>
            <person name="Wang X."/>
            <person name="Warfsmann J."/>
            <person name="Weissenbach J."/>
            <person name="White D.D."/>
            <person name="White J.D."/>
            <person name="Wiley G.B."/>
            <person name="Wincker P."/>
            <person name="Xing Y."/>
            <person name="Yang L."/>
            <person name="Yao Z."/>
            <person name="Ying F."/>
            <person name="Zhai J."/>
            <person name="Zhou L."/>
            <person name="Zuber A."/>
            <person name="Denarie J."/>
            <person name="Dixon R.A."/>
            <person name="May G.D."/>
            <person name="Schwartz D.C."/>
            <person name="Rogers J."/>
            <person name="Quetier F."/>
            <person name="Town C.D."/>
            <person name="Roe B.A."/>
        </authorList>
    </citation>
    <scope>NUCLEOTIDE SEQUENCE [LARGE SCALE GENOMIC DNA]</scope>
    <source>
        <strain evidence="2">A17</strain>
        <strain evidence="3 4">cv. Jemalong A17</strain>
    </source>
</reference>
<organism evidence="2 4">
    <name type="scientific">Medicago truncatula</name>
    <name type="common">Barrel medic</name>
    <name type="synonym">Medicago tribuloides</name>
    <dbReference type="NCBI Taxonomy" id="3880"/>
    <lineage>
        <taxon>Eukaryota</taxon>
        <taxon>Viridiplantae</taxon>
        <taxon>Streptophyta</taxon>
        <taxon>Embryophyta</taxon>
        <taxon>Tracheophyta</taxon>
        <taxon>Spermatophyta</taxon>
        <taxon>Magnoliopsida</taxon>
        <taxon>eudicotyledons</taxon>
        <taxon>Gunneridae</taxon>
        <taxon>Pentapetalae</taxon>
        <taxon>rosids</taxon>
        <taxon>fabids</taxon>
        <taxon>Fabales</taxon>
        <taxon>Fabaceae</taxon>
        <taxon>Papilionoideae</taxon>
        <taxon>50 kb inversion clade</taxon>
        <taxon>NPAAA clade</taxon>
        <taxon>Hologalegina</taxon>
        <taxon>IRL clade</taxon>
        <taxon>Trifolieae</taxon>
        <taxon>Medicago</taxon>
    </lineage>
</organism>